<dbReference type="AlphaFoldDB" id="A0A1B6C8I1"/>
<proteinExistence type="predicted"/>
<keyword evidence="1" id="KW-0732">Signal</keyword>
<dbReference type="EMBL" id="GEDC01027496">
    <property type="protein sequence ID" value="JAS09802.1"/>
    <property type="molecule type" value="Transcribed_RNA"/>
</dbReference>
<feature type="signal peptide" evidence="1">
    <location>
        <begin position="1"/>
        <end position="20"/>
    </location>
</feature>
<dbReference type="PANTHER" id="PTHR33964">
    <property type="entry name" value="RE45066P-RELATED"/>
    <property type="match status" value="1"/>
</dbReference>
<sequence>MKNVLFFYTIVFVFKFSVQNEYYEREDTLSMYFSDNEEVYKTHNLEKRKSDPIDCNNDNLTSFLTTVQIINPENVIELATTNKNLNNFCKNVSTNLEKFQTYLKSCTLTPEQENFNHILQSTTKLYKKLCKDPKYHDSFKEHLSCYSKLKNDFDSCTGPADWSENSDKNKLCKAYRDVVDCYYLKTSVLCGSKAADTFKELVFAIVDSIITVDCSSTGSNITFAHESSFGINCHQPMRYTTIIGPIFLLTFGMFKSLLDSKNLAQ</sequence>
<evidence type="ECO:0008006" key="3">
    <source>
        <dbReference type="Google" id="ProtNLM"/>
    </source>
</evidence>
<feature type="chain" id="PRO_5008580201" description="DUF19 domain-containing protein" evidence="1">
    <location>
        <begin position="21"/>
        <end position="265"/>
    </location>
</feature>
<organism evidence="2">
    <name type="scientific">Clastoptera arizonana</name>
    <name type="common">Arizona spittle bug</name>
    <dbReference type="NCBI Taxonomy" id="38151"/>
    <lineage>
        <taxon>Eukaryota</taxon>
        <taxon>Metazoa</taxon>
        <taxon>Ecdysozoa</taxon>
        <taxon>Arthropoda</taxon>
        <taxon>Hexapoda</taxon>
        <taxon>Insecta</taxon>
        <taxon>Pterygota</taxon>
        <taxon>Neoptera</taxon>
        <taxon>Paraneoptera</taxon>
        <taxon>Hemiptera</taxon>
        <taxon>Auchenorrhyncha</taxon>
        <taxon>Cercopoidea</taxon>
        <taxon>Clastopteridae</taxon>
        <taxon>Clastoptera</taxon>
    </lineage>
</organism>
<name>A0A1B6C8I1_9HEMI</name>
<reference evidence="2" key="1">
    <citation type="submission" date="2015-12" db="EMBL/GenBank/DDBJ databases">
        <title>De novo transcriptome assembly of four potential Pierce s Disease insect vectors from Arizona vineyards.</title>
        <authorList>
            <person name="Tassone E.E."/>
        </authorList>
    </citation>
    <scope>NUCLEOTIDE SEQUENCE</scope>
</reference>
<dbReference type="PANTHER" id="PTHR33964:SF1">
    <property type="entry name" value="RE45066P"/>
    <property type="match status" value="1"/>
</dbReference>
<gene>
    <name evidence="2" type="ORF">g.10781</name>
</gene>
<evidence type="ECO:0000256" key="1">
    <source>
        <dbReference type="SAM" id="SignalP"/>
    </source>
</evidence>
<accession>A0A1B6C8I1</accession>
<evidence type="ECO:0000313" key="2">
    <source>
        <dbReference type="EMBL" id="JAS09802.1"/>
    </source>
</evidence>
<protein>
    <recommendedName>
        <fullName evidence="3">DUF19 domain-containing protein</fullName>
    </recommendedName>
</protein>